<evidence type="ECO:0000256" key="2">
    <source>
        <dbReference type="ARBA" id="ARBA00022525"/>
    </source>
</evidence>
<dbReference type="VEuPathDB" id="VectorBase:HLOH_041287"/>
<name>B7X9Z7_HAELO</name>
<dbReference type="OrthoDB" id="5565075at2759"/>
<dbReference type="InterPro" id="IPR009003">
    <property type="entry name" value="Peptidase_S1_PA"/>
</dbReference>
<keyword evidence="4" id="KW-0732">Signal</keyword>
<keyword evidence="8" id="KW-1015">Disulfide bond</keyword>
<comment type="subcellular location">
    <subcellularLocation>
        <location evidence="1">Secreted</location>
    </subcellularLocation>
</comment>
<evidence type="ECO:0000256" key="5">
    <source>
        <dbReference type="ARBA" id="ARBA00022801"/>
    </source>
</evidence>
<proteinExistence type="evidence at transcript level"/>
<organism evidence="11">
    <name type="scientific">Haemaphysalis longicornis</name>
    <name type="common">Bush tick</name>
    <dbReference type="NCBI Taxonomy" id="44386"/>
    <lineage>
        <taxon>Eukaryota</taxon>
        <taxon>Metazoa</taxon>
        <taxon>Ecdysozoa</taxon>
        <taxon>Arthropoda</taxon>
        <taxon>Chelicerata</taxon>
        <taxon>Arachnida</taxon>
        <taxon>Acari</taxon>
        <taxon>Parasitiformes</taxon>
        <taxon>Ixodida</taxon>
        <taxon>Ixodoidea</taxon>
        <taxon>Ixodidae</taxon>
        <taxon>Haemaphysalinae</taxon>
        <taxon>Haemaphysalis</taxon>
    </lineage>
</organism>
<dbReference type="PANTHER" id="PTHR24252:SF7">
    <property type="entry name" value="HYALIN"/>
    <property type="match status" value="1"/>
</dbReference>
<dbReference type="InterPro" id="IPR001314">
    <property type="entry name" value="Peptidase_S1A"/>
</dbReference>
<evidence type="ECO:0000313" key="11">
    <source>
        <dbReference type="EMBL" id="BAH03485.1"/>
    </source>
</evidence>
<feature type="domain" description="Peptidase S1" evidence="10">
    <location>
        <begin position="53"/>
        <end position="285"/>
    </location>
</feature>
<gene>
    <name evidence="11" type="primary">HlSP2</name>
</gene>
<dbReference type="SUPFAM" id="SSF50494">
    <property type="entry name" value="Trypsin-like serine proteases"/>
    <property type="match status" value="1"/>
</dbReference>
<dbReference type="GO" id="GO:0004252">
    <property type="term" value="F:serine-type endopeptidase activity"/>
    <property type="evidence" value="ECO:0007669"/>
    <property type="project" value="InterPro"/>
</dbReference>
<keyword evidence="7" id="KW-0865">Zymogen</keyword>
<keyword evidence="6 9" id="KW-0720">Serine protease</keyword>
<dbReference type="CDD" id="cd00190">
    <property type="entry name" value="Tryp_SPc"/>
    <property type="match status" value="1"/>
</dbReference>
<dbReference type="InterPro" id="IPR001254">
    <property type="entry name" value="Trypsin_dom"/>
</dbReference>
<evidence type="ECO:0000256" key="4">
    <source>
        <dbReference type="ARBA" id="ARBA00022729"/>
    </source>
</evidence>
<evidence type="ECO:0000256" key="8">
    <source>
        <dbReference type="ARBA" id="ARBA00023157"/>
    </source>
</evidence>
<dbReference type="Pfam" id="PF00089">
    <property type="entry name" value="Trypsin"/>
    <property type="match status" value="1"/>
</dbReference>
<evidence type="ECO:0000256" key="1">
    <source>
        <dbReference type="ARBA" id="ARBA00004613"/>
    </source>
</evidence>
<evidence type="ECO:0000259" key="10">
    <source>
        <dbReference type="PROSITE" id="PS50240"/>
    </source>
</evidence>
<dbReference type="GO" id="GO:0006508">
    <property type="term" value="P:proteolysis"/>
    <property type="evidence" value="ECO:0007669"/>
    <property type="project" value="UniProtKB-KW"/>
</dbReference>
<protein>
    <submittedName>
        <fullName evidence="11">Tick serine proteinase</fullName>
    </submittedName>
</protein>
<dbReference type="PROSITE" id="PS00135">
    <property type="entry name" value="TRYPSIN_SER"/>
    <property type="match status" value="1"/>
</dbReference>
<dbReference type="FunFam" id="2.40.10.10:FF:000146">
    <property type="entry name" value="Serine protease 53"/>
    <property type="match status" value="1"/>
</dbReference>
<dbReference type="GO" id="GO:0005576">
    <property type="term" value="C:extracellular region"/>
    <property type="evidence" value="ECO:0007669"/>
    <property type="project" value="UniProtKB-SubCell"/>
</dbReference>
<accession>B7X9Z7</accession>
<sequence length="308" mass="34250">MARNRQAPLDPRPLTATVLLAIVFGAGTAHCWLNPEGCGRTAIPPKLDAEDRVVGGQEAVPGSWPWHAGLHSSPYFESNYFCGGALISDRHVLTAAHCVEFRTPENFYVHVGSHNRKSRDDTEQYLPAEHLCMHVDENKDIAIVKLSRSVNFTDTVRPACLPEADSELPDNTTLYSTGWGQTDELDPSSKPEGLKQVMTKSIANDRCVRKFHEVPDYLLCGSYEDGTPCQGDSGGPLVRKADDGTWFLEGIVHKGGKLCASLRHFRAMRYMKVSHFVDWVDEYLRADAEGRAEEVCDMAPNFQKDRST</sequence>
<dbReference type="InterPro" id="IPR018114">
    <property type="entry name" value="TRYPSIN_HIS"/>
</dbReference>
<dbReference type="PROSITE" id="PS50240">
    <property type="entry name" value="TRYPSIN_DOM"/>
    <property type="match status" value="1"/>
</dbReference>
<dbReference type="PROSITE" id="PS00134">
    <property type="entry name" value="TRYPSIN_HIS"/>
    <property type="match status" value="1"/>
</dbReference>
<evidence type="ECO:0000256" key="9">
    <source>
        <dbReference type="RuleBase" id="RU363034"/>
    </source>
</evidence>
<dbReference type="Gene3D" id="2.40.10.10">
    <property type="entry name" value="Trypsin-like serine proteases"/>
    <property type="match status" value="1"/>
</dbReference>
<keyword evidence="5 9" id="KW-0378">Hydrolase</keyword>
<evidence type="ECO:0000256" key="3">
    <source>
        <dbReference type="ARBA" id="ARBA00022670"/>
    </source>
</evidence>
<evidence type="ECO:0000256" key="7">
    <source>
        <dbReference type="ARBA" id="ARBA00023145"/>
    </source>
</evidence>
<keyword evidence="3 9" id="KW-0645">Protease</keyword>
<dbReference type="PRINTS" id="PR00722">
    <property type="entry name" value="CHYMOTRYPSIN"/>
</dbReference>
<dbReference type="SMART" id="SM00020">
    <property type="entry name" value="Tryp_SPc"/>
    <property type="match status" value="1"/>
</dbReference>
<dbReference type="InterPro" id="IPR043504">
    <property type="entry name" value="Peptidase_S1_PA_chymotrypsin"/>
</dbReference>
<dbReference type="AlphaFoldDB" id="B7X9Z7"/>
<dbReference type="PANTHER" id="PTHR24252">
    <property type="entry name" value="ACROSIN-RELATED"/>
    <property type="match status" value="1"/>
</dbReference>
<dbReference type="EMBL" id="AB435239">
    <property type="protein sequence ID" value="BAH03485.1"/>
    <property type="molecule type" value="mRNA"/>
</dbReference>
<reference evidence="11" key="1">
    <citation type="journal article" date="2008" name="Parasitol. Int.">
        <title>A set of serine proteinase paralogs are required for blood-digestion in the ixodid tick Haemaphysalis longicornis.</title>
        <authorList>
            <person name="Miyoshi T."/>
            <person name="Tsuji N."/>
            <person name="Islam M.K."/>
            <person name="Alim M.A."/>
            <person name="Hatta T."/>
            <person name="Huang X."/>
            <person name="Fujisaki K."/>
        </authorList>
    </citation>
    <scope>NUCLEOTIDE SEQUENCE</scope>
</reference>
<keyword evidence="2" id="KW-0964">Secreted</keyword>
<evidence type="ECO:0000256" key="6">
    <source>
        <dbReference type="ARBA" id="ARBA00022825"/>
    </source>
</evidence>
<dbReference type="InterPro" id="IPR033116">
    <property type="entry name" value="TRYPSIN_SER"/>
</dbReference>